<dbReference type="PANTHER" id="PTHR37450:SF1">
    <property type="entry name" value="CIPC PROTEIN"/>
    <property type="match status" value="1"/>
</dbReference>
<evidence type="ECO:0000313" key="2">
    <source>
        <dbReference type="Proteomes" id="UP000827284"/>
    </source>
</evidence>
<evidence type="ECO:0000313" key="1">
    <source>
        <dbReference type="EMBL" id="GJJ78735.1"/>
    </source>
</evidence>
<evidence type="ECO:0008006" key="3">
    <source>
        <dbReference type="Google" id="ProtNLM"/>
    </source>
</evidence>
<gene>
    <name evidence="1" type="ORF">EMPS_11094</name>
</gene>
<protein>
    <recommendedName>
        <fullName evidence="3">CipC-like antibiotic response protein</fullName>
    </recommendedName>
</protein>
<dbReference type="InterPro" id="IPR022234">
    <property type="entry name" value="DUF3759"/>
</dbReference>
<dbReference type="AlphaFoldDB" id="A0A9P3HL27"/>
<keyword evidence="2" id="KW-1185">Reference proteome</keyword>
<proteinExistence type="predicted"/>
<reference evidence="1" key="2">
    <citation type="journal article" date="2022" name="Microbiol. Resour. Announc.">
        <title>Whole-Genome Sequence of Entomortierella parvispora E1425, a Mucoromycotan Fungus Associated with Burkholderiaceae-Related Endosymbiotic Bacteria.</title>
        <authorList>
            <person name="Herlambang A."/>
            <person name="Guo Y."/>
            <person name="Takashima Y."/>
            <person name="Narisawa K."/>
            <person name="Ohta H."/>
            <person name="Nishizawa T."/>
        </authorList>
    </citation>
    <scope>NUCLEOTIDE SEQUENCE</scope>
    <source>
        <strain evidence="1">E1425</strain>
    </source>
</reference>
<reference evidence="1" key="1">
    <citation type="submission" date="2021-11" db="EMBL/GenBank/DDBJ databases">
        <authorList>
            <person name="Herlambang A."/>
            <person name="Guo Y."/>
            <person name="Takashima Y."/>
            <person name="Nishizawa T."/>
        </authorList>
    </citation>
    <scope>NUCLEOTIDE SEQUENCE</scope>
    <source>
        <strain evidence="1">E1425</strain>
    </source>
</reference>
<sequence length="97" mass="10794">MFGHHEDAHEAVYNGKKHHSDWTHELIAGAAAFAAMKKHEDGKAGGKHKLAKEAFAALAAAEADKIFETKGLDFIDRQKAKHEAKKQAEHIYDQKYA</sequence>
<dbReference type="PANTHER" id="PTHR37450">
    <property type="entry name" value="CIPC PROTEIN"/>
    <property type="match status" value="1"/>
</dbReference>
<dbReference type="Proteomes" id="UP000827284">
    <property type="component" value="Unassembled WGS sequence"/>
</dbReference>
<organism evidence="1 2">
    <name type="scientific">Entomortierella parvispora</name>
    <dbReference type="NCBI Taxonomy" id="205924"/>
    <lineage>
        <taxon>Eukaryota</taxon>
        <taxon>Fungi</taxon>
        <taxon>Fungi incertae sedis</taxon>
        <taxon>Mucoromycota</taxon>
        <taxon>Mortierellomycotina</taxon>
        <taxon>Mortierellomycetes</taxon>
        <taxon>Mortierellales</taxon>
        <taxon>Mortierellaceae</taxon>
        <taxon>Entomortierella</taxon>
    </lineage>
</organism>
<dbReference type="Pfam" id="PF12585">
    <property type="entry name" value="DUF3759"/>
    <property type="match status" value="1"/>
</dbReference>
<dbReference type="EMBL" id="BQFW01000015">
    <property type="protein sequence ID" value="GJJ78735.1"/>
    <property type="molecule type" value="Genomic_DNA"/>
</dbReference>
<comment type="caution">
    <text evidence="1">The sequence shown here is derived from an EMBL/GenBank/DDBJ whole genome shotgun (WGS) entry which is preliminary data.</text>
</comment>
<name>A0A9P3HL27_9FUNG</name>
<accession>A0A9P3HL27</accession>